<dbReference type="InterPro" id="IPR023801">
    <property type="entry name" value="His_deacetylse_dom"/>
</dbReference>
<dbReference type="InterPro" id="IPR037138">
    <property type="entry name" value="His_deacetylse_dom_sf"/>
</dbReference>
<name>A0ABY4WBW6_9PROT</name>
<sequence length="308" mass="33531">MTTYLFTHRDCLFHDTGEGHPERADRLRSVLHRLDLEEFPDLDRLEAPLASREMLALAHTDDYLDHIDKMAPEAGIIALDPDTKMSPGSKDAALRAAGAVCAAVDMVMSQESANAFCATRPPGHHAEADKAMGFCIFNSIAIGAKYARDKYALKRIAVLDFDVHHGNGTQSIFEADPDLFYGSTHQAPYYPGTGSASETGVGNIFNVPLAAGDGWLKFKAAMQDIILPALEKFDPDLLLISAGFDAHEKDPLADINLTAEDYEWISLELVRIADNCCAGRIVSTLEGGYDLDGLSEGVNAHVKALLRR</sequence>
<evidence type="ECO:0000259" key="2">
    <source>
        <dbReference type="Pfam" id="PF00850"/>
    </source>
</evidence>
<dbReference type="PRINTS" id="PR01270">
    <property type="entry name" value="HDASUPER"/>
</dbReference>
<evidence type="ECO:0000256" key="1">
    <source>
        <dbReference type="ARBA" id="ARBA00005947"/>
    </source>
</evidence>
<dbReference type="Proteomes" id="UP001056291">
    <property type="component" value="Chromosome"/>
</dbReference>
<dbReference type="PANTHER" id="PTHR10625">
    <property type="entry name" value="HISTONE DEACETYLASE HDAC1-RELATED"/>
    <property type="match status" value="1"/>
</dbReference>
<dbReference type="PANTHER" id="PTHR10625:SF10">
    <property type="entry name" value="HISTONE DEACETYLASE HDAC1"/>
    <property type="match status" value="1"/>
</dbReference>
<gene>
    <name evidence="3" type="ORF">NBZ79_07055</name>
</gene>
<reference evidence="3" key="1">
    <citation type="submission" date="2022-06" db="EMBL/GenBank/DDBJ databases">
        <title>Sneathiella actinostolidae sp. nov., isolated from a sea anemonein the Western Pacific Ocean.</title>
        <authorList>
            <person name="Wei M.J."/>
        </authorList>
    </citation>
    <scope>NUCLEOTIDE SEQUENCE</scope>
    <source>
        <strain evidence="3">PHK-P5</strain>
    </source>
</reference>
<protein>
    <submittedName>
        <fullName evidence="3">Histone deacetylase family protein</fullName>
    </submittedName>
</protein>
<dbReference type="CDD" id="cd11599">
    <property type="entry name" value="HDAC_classII_2"/>
    <property type="match status" value="1"/>
</dbReference>
<evidence type="ECO:0000313" key="3">
    <source>
        <dbReference type="EMBL" id="USG62734.1"/>
    </source>
</evidence>
<comment type="similarity">
    <text evidence="1">Belongs to the histone deacetylase family.</text>
</comment>
<keyword evidence="4" id="KW-1185">Reference proteome</keyword>
<accession>A0ABY4WBW6</accession>
<dbReference type="EMBL" id="CP098747">
    <property type="protein sequence ID" value="USG62734.1"/>
    <property type="molecule type" value="Genomic_DNA"/>
</dbReference>
<dbReference type="Pfam" id="PF00850">
    <property type="entry name" value="Hist_deacetyl"/>
    <property type="match status" value="1"/>
</dbReference>
<proteinExistence type="inferred from homology"/>
<organism evidence="3 4">
    <name type="scientific">Sneathiella marina</name>
    <dbReference type="NCBI Taxonomy" id="2950108"/>
    <lineage>
        <taxon>Bacteria</taxon>
        <taxon>Pseudomonadati</taxon>
        <taxon>Pseudomonadota</taxon>
        <taxon>Alphaproteobacteria</taxon>
        <taxon>Sneathiellales</taxon>
        <taxon>Sneathiellaceae</taxon>
        <taxon>Sneathiella</taxon>
    </lineage>
</organism>
<evidence type="ECO:0000313" key="4">
    <source>
        <dbReference type="Proteomes" id="UP001056291"/>
    </source>
</evidence>
<dbReference type="SUPFAM" id="SSF52768">
    <property type="entry name" value="Arginase/deacetylase"/>
    <property type="match status" value="1"/>
</dbReference>
<dbReference type="InterPro" id="IPR023696">
    <property type="entry name" value="Ureohydrolase_dom_sf"/>
</dbReference>
<feature type="domain" description="Histone deacetylase" evidence="2">
    <location>
        <begin position="20"/>
        <end position="305"/>
    </location>
</feature>
<dbReference type="InterPro" id="IPR000286">
    <property type="entry name" value="HDACs"/>
</dbReference>
<dbReference type="Gene3D" id="3.40.800.20">
    <property type="entry name" value="Histone deacetylase domain"/>
    <property type="match status" value="1"/>
</dbReference>
<dbReference type="RefSeq" id="WP_251936799.1">
    <property type="nucleotide sequence ID" value="NZ_CP098747.1"/>
</dbReference>